<accession>A0AAD9DMK5</accession>
<evidence type="ECO:0000256" key="5">
    <source>
        <dbReference type="ARBA" id="ARBA00022833"/>
    </source>
</evidence>
<reference evidence="11" key="1">
    <citation type="submission" date="2023-03" db="EMBL/GenBank/DDBJ databases">
        <title>Electrophorus voltai genome.</title>
        <authorList>
            <person name="Bian C."/>
        </authorList>
    </citation>
    <scope>NUCLEOTIDE SEQUENCE</scope>
    <source>
        <strain evidence="11">CB-2022</strain>
        <tissue evidence="11">Muscle</tissue>
    </source>
</reference>
<evidence type="ECO:0000256" key="8">
    <source>
        <dbReference type="PROSITE-ProRule" id="PRU00855"/>
    </source>
</evidence>
<keyword evidence="7 8" id="KW-0694">RNA-binding</keyword>
<feature type="domain" description="Nanos-type" evidence="10">
    <location>
        <begin position="125"/>
        <end position="179"/>
    </location>
</feature>
<keyword evidence="12" id="KW-1185">Reference proteome</keyword>
<evidence type="ECO:0000256" key="2">
    <source>
        <dbReference type="ARBA" id="ARBA00022490"/>
    </source>
</evidence>
<dbReference type="GO" id="GO:0006417">
    <property type="term" value="P:regulation of translation"/>
    <property type="evidence" value="ECO:0007669"/>
    <property type="project" value="UniProtKB-UniRule"/>
</dbReference>
<name>A0AAD9DMK5_9TELE</name>
<dbReference type="Gene3D" id="4.10.60.30">
    <property type="entry name" value="Nanos, RNA-binding domain"/>
    <property type="match status" value="1"/>
</dbReference>
<evidence type="ECO:0000256" key="4">
    <source>
        <dbReference type="ARBA" id="ARBA00022771"/>
    </source>
</evidence>
<dbReference type="InterPro" id="IPR008705">
    <property type="entry name" value="Nanos/Xcar2"/>
</dbReference>
<comment type="caution">
    <text evidence="11">The sequence shown here is derived from an EMBL/GenBank/DDBJ whole genome shotgun (WGS) entry which is preliminary data.</text>
</comment>
<evidence type="ECO:0000313" key="11">
    <source>
        <dbReference type="EMBL" id="KAK1787246.1"/>
    </source>
</evidence>
<dbReference type="GO" id="GO:0005737">
    <property type="term" value="C:cytoplasm"/>
    <property type="evidence" value="ECO:0007669"/>
    <property type="project" value="UniProtKB-SubCell"/>
</dbReference>
<keyword evidence="3" id="KW-0479">Metal-binding</keyword>
<evidence type="ECO:0000256" key="9">
    <source>
        <dbReference type="SAM" id="MobiDB-lite"/>
    </source>
</evidence>
<sequence>MGKDGGSRVLSPTCSVNSHVREFETVKMQREVREQDSGVSAPGRDFHMWHDYLDLRARLSQILEQKNVPYAQERVSADDVWLGHPGPNQRSSPSDTHIDSSVSSCCGSSQSLSREASRPASPRDVCGFCKRNGESAEIYTSHKLKSRDGRILCPVLRDYVCPFCKATGDKAHTRQYCPRRNGLPTGCDVFKRSVVLKLLRDIHREYSEKGQIPDDLLIALRFVFGSCVLHALDLVDRRAVTCVSSPSGRVAFQTIRLTWLTAWLSPCTSGPAASHKLAVSSGTPTGVIGTDLRHLMMDCDFVTVKLAHVATVESLLCFLGWGIEMSHGIADSIPFFTLPERYIRGLLRGLPTEVSVNGSPLGRTGGDFLKAHTRVTCLTTPVSPTRGEAVGAEPVCWRRPVWR</sequence>
<evidence type="ECO:0000259" key="10">
    <source>
        <dbReference type="PROSITE" id="PS51522"/>
    </source>
</evidence>
<organism evidence="11 12">
    <name type="scientific">Electrophorus voltai</name>
    <dbReference type="NCBI Taxonomy" id="2609070"/>
    <lineage>
        <taxon>Eukaryota</taxon>
        <taxon>Metazoa</taxon>
        <taxon>Chordata</taxon>
        <taxon>Craniata</taxon>
        <taxon>Vertebrata</taxon>
        <taxon>Euteleostomi</taxon>
        <taxon>Actinopterygii</taxon>
        <taxon>Neopterygii</taxon>
        <taxon>Teleostei</taxon>
        <taxon>Ostariophysi</taxon>
        <taxon>Gymnotiformes</taxon>
        <taxon>Gymnotoidei</taxon>
        <taxon>Gymnotidae</taxon>
        <taxon>Electrophorus</taxon>
    </lineage>
</organism>
<keyword evidence="4 8" id="KW-0863">Zinc-finger</keyword>
<dbReference type="Pfam" id="PF05741">
    <property type="entry name" value="zf-nanos"/>
    <property type="match status" value="1"/>
</dbReference>
<protein>
    <recommendedName>
        <fullName evidence="10">Nanos-type domain-containing protein</fullName>
    </recommendedName>
</protein>
<dbReference type="AlphaFoldDB" id="A0AAD9DMK5"/>
<evidence type="ECO:0000313" key="12">
    <source>
        <dbReference type="Proteomes" id="UP001239994"/>
    </source>
</evidence>
<evidence type="ECO:0000256" key="3">
    <source>
        <dbReference type="ARBA" id="ARBA00022723"/>
    </source>
</evidence>
<dbReference type="GO" id="GO:0003723">
    <property type="term" value="F:RNA binding"/>
    <property type="evidence" value="ECO:0007669"/>
    <property type="project" value="UniProtKB-UniRule"/>
</dbReference>
<dbReference type="InterPro" id="IPR024161">
    <property type="entry name" value="Znf_nanos-typ"/>
</dbReference>
<proteinExistence type="inferred from homology"/>
<evidence type="ECO:0000256" key="6">
    <source>
        <dbReference type="ARBA" id="ARBA00022845"/>
    </source>
</evidence>
<feature type="region of interest" description="Disordered" evidence="9">
    <location>
        <begin position="80"/>
        <end position="102"/>
    </location>
</feature>
<comment type="similarity">
    <text evidence="8">Belongs to the nanos family.</text>
</comment>
<dbReference type="EMBL" id="JAROKS010000023">
    <property type="protein sequence ID" value="KAK1787246.1"/>
    <property type="molecule type" value="Genomic_DNA"/>
</dbReference>
<keyword evidence="6 8" id="KW-0810">Translation regulation</keyword>
<keyword evidence="2" id="KW-0963">Cytoplasm</keyword>
<dbReference type="GO" id="GO:0008270">
    <property type="term" value="F:zinc ion binding"/>
    <property type="evidence" value="ECO:0007669"/>
    <property type="project" value="UniProtKB-KW"/>
</dbReference>
<gene>
    <name evidence="11" type="ORF">P4O66_002762</name>
</gene>
<comment type="subcellular location">
    <subcellularLocation>
        <location evidence="1">Cytoplasm</location>
    </subcellularLocation>
</comment>
<dbReference type="InterPro" id="IPR038129">
    <property type="entry name" value="Nanos_sf"/>
</dbReference>
<dbReference type="PANTHER" id="PTHR12887">
    <property type="entry name" value="NANOS PROTEIN"/>
    <property type="match status" value="1"/>
</dbReference>
<dbReference type="Proteomes" id="UP001239994">
    <property type="component" value="Unassembled WGS sequence"/>
</dbReference>
<keyword evidence="5" id="KW-0862">Zinc</keyword>
<evidence type="ECO:0000256" key="1">
    <source>
        <dbReference type="ARBA" id="ARBA00004496"/>
    </source>
</evidence>
<evidence type="ECO:0000256" key="7">
    <source>
        <dbReference type="ARBA" id="ARBA00022884"/>
    </source>
</evidence>
<dbReference type="PROSITE" id="PS51522">
    <property type="entry name" value="ZF_NANOS"/>
    <property type="match status" value="1"/>
</dbReference>